<comment type="caution">
    <text evidence="2">The sequence shown here is derived from an EMBL/GenBank/DDBJ whole genome shotgun (WGS) entry which is preliminary data.</text>
</comment>
<dbReference type="EMBL" id="LGRX02011551">
    <property type="protein sequence ID" value="KAK3268827.1"/>
    <property type="molecule type" value="Genomic_DNA"/>
</dbReference>
<feature type="region of interest" description="Disordered" evidence="1">
    <location>
        <begin position="151"/>
        <end position="178"/>
    </location>
</feature>
<keyword evidence="3" id="KW-1185">Reference proteome</keyword>
<reference evidence="2 3" key="1">
    <citation type="journal article" date="2015" name="Genome Biol. Evol.">
        <title>Comparative Genomics of a Bacterivorous Green Alga Reveals Evolutionary Causalities and Consequences of Phago-Mixotrophic Mode of Nutrition.</title>
        <authorList>
            <person name="Burns J.A."/>
            <person name="Paasch A."/>
            <person name="Narechania A."/>
            <person name="Kim E."/>
        </authorList>
    </citation>
    <scope>NUCLEOTIDE SEQUENCE [LARGE SCALE GENOMIC DNA]</scope>
    <source>
        <strain evidence="2 3">PLY_AMNH</strain>
    </source>
</reference>
<evidence type="ECO:0000313" key="3">
    <source>
        <dbReference type="Proteomes" id="UP001190700"/>
    </source>
</evidence>
<proteinExistence type="predicted"/>
<evidence type="ECO:0000256" key="1">
    <source>
        <dbReference type="SAM" id="MobiDB-lite"/>
    </source>
</evidence>
<evidence type="ECO:0000313" key="2">
    <source>
        <dbReference type="EMBL" id="KAK3268827.1"/>
    </source>
</evidence>
<accession>A0AAE0FZZ1</accession>
<organism evidence="2 3">
    <name type="scientific">Cymbomonas tetramitiformis</name>
    <dbReference type="NCBI Taxonomy" id="36881"/>
    <lineage>
        <taxon>Eukaryota</taxon>
        <taxon>Viridiplantae</taxon>
        <taxon>Chlorophyta</taxon>
        <taxon>Pyramimonadophyceae</taxon>
        <taxon>Pyramimonadales</taxon>
        <taxon>Pyramimonadaceae</taxon>
        <taxon>Cymbomonas</taxon>
    </lineage>
</organism>
<feature type="region of interest" description="Disordered" evidence="1">
    <location>
        <begin position="296"/>
        <end position="337"/>
    </location>
</feature>
<gene>
    <name evidence="2" type="ORF">CYMTET_22689</name>
</gene>
<dbReference type="AlphaFoldDB" id="A0AAE0FZZ1"/>
<dbReference type="Proteomes" id="UP001190700">
    <property type="component" value="Unassembled WGS sequence"/>
</dbReference>
<feature type="compositionally biased region" description="Acidic residues" evidence="1">
    <location>
        <begin position="318"/>
        <end position="329"/>
    </location>
</feature>
<sequence length="337" mass="36339">MVFSPEDVRWKVVCTALLPQLFGFARASDNATIYEVTTEVTTEEDPILGDEGEGAEEISIYVFCALISAAALAGIVKRFHFDHTRRSKFAEVSISAQGMTQDDGTGEMFYEPATVEDHVEEGLKLTDVMVEDSESQKRLETVHESLAMRDTLGPTANPETPVTNPLVDPKLADSPPGSKRKFSLGAMADSLEQGEGAFQIIETSDISGLHPDSGGLQSAAESAFADPIGIDSNQLVAETSFPSRHNTMDMGNNTAAEAAFADIAFADMPVKPNQLMSRTSLAPDDGLIQHRRFSLGQVADDLEPEDVTGHRIRGGSSDEYDSAESEIAESEASYRPT</sequence>
<name>A0AAE0FZZ1_9CHLO</name>
<protein>
    <submittedName>
        <fullName evidence="2">Uncharacterized protein</fullName>
    </submittedName>
</protein>